<name>A0A372NYG2_9SPHI</name>
<evidence type="ECO:0000313" key="9">
    <source>
        <dbReference type="Proteomes" id="UP000264217"/>
    </source>
</evidence>
<dbReference type="RefSeq" id="WP_117390490.1">
    <property type="nucleotide sequence ID" value="NZ_QWDC01000001.1"/>
</dbReference>
<dbReference type="InterPro" id="IPR006664">
    <property type="entry name" value="OMP_bac"/>
</dbReference>
<keyword evidence="2 4" id="KW-0472">Membrane</keyword>
<gene>
    <name evidence="8" type="ORF">D0C36_05215</name>
</gene>
<organism evidence="8 9">
    <name type="scientific">Mucilaginibacter conchicola</name>
    <dbReference type="NCBI Taxonomy" id="2303333"/>
    <lineage>
        <taxon>Bacteria</taxon>
        <taxon>Pseudomonadati</taxon>
        <taxon>Bacteroidota</taxon>
        <taxon>Sphingobacteriia</taxon>
        <taxon>Sphingobacteriales</taxon>
        <taxon>Sphingobacteriaceae</taxon>
        <taxon>Mucilaginibacter</taxon>
    </lineage>
</organism>
<keyword evidence="6" id="KW-0732">Signal</keyword>
<dbReference type="GO" id="GO:0009279">
    <property type="term" value="C:cell outer membrane"/>
    <property type="evidence" value="ECO:0007669"/>
    <property type="project" value="UniProtKB-SubCell"/>
</dbReference>
<evidence type="ECO:0000256" key="5">
    <source>
        <dbReference type="SAM" id="MobiDB-lite"/>
    </source>
</evidence>
<dbReference type="PRINTS" id="PR01021">
    <property type="entry name" value="OMPADOMAIN"/>
</dbReference>
<dbReference type="OrthoDB" id="9800869at2"/>
<evidence type="ECO:0000256" key="6">
    <source>
        <dbReference type="SAM" id="SignalP"/>
    </source>
</evidence>
<keyword evidence="9" id="KW-1185">Reference proteome</keyword>
<sequence length="438" mass="48172">MKTKLLILAMLAVPFASKAQFGGLLKRVQNTAAEAVGRKADQATEGAVNGALEKKPKKEKQTPAPVAENPSSLAATATATAPATPQNQDQFKAYSRFDFVPGEKIIYADDFAQDAVGEFPLQWTTKGHGEVMTLSEQQGKWLRGFKNTTITSVNPNELGDNYTVEFDMIYYFGAKEAVYVMPDIAIRLLNNYSVNFKNASGNVSERAGEQSYQFVIHPKEEGSLAWVESHGTTPEFSSEKATVNSFSKMYNQPVHYAIQVQKSRLRIWMNEKKVFDLPQAINSTKKPARIAFEFGHTSYDDEEVGYYVSNIRMAAGNADTRHKLLETGSFTTSGILFDVNSNVIKPQSFGILNEMAKVLTDNPTVRIKITGHTSADGNASANLDLSKSRAQAVKDFMVKANIDAARIETTGLGDSKPVAPNTTQAGRVQNRRVEFTKL</sequence>
<dbReference type="PANTHER" id="PTHR30329">
    <property type="entry name" value="STATOR ELEMENT OF FLAGELLAR MOTOR COMPLEX"/>
    <property type="match status" value="1"/>
</dbReference>
<evidence type="ECO:0000256" key="2">
    <source>
        <dbReference type="ARBA" id="ARBA00023136"/>
    </source>
</evidence>
<dbReference type="Pfam" id="PF00691">
    <property type="entry name" value="OmpA"/>
    <property type="match status" value="1"/>
</dbReference>
<feature type="region of interest" description="Disordered" evidence="5">
    <location>
        <begin position="37"/>
        <end position="85"/>
    </location>
</feature>
<dbReference type="Proteomes" id="UP000264217">
    <property type="component" value="Unassembled WGS sequence"/>
</dbReference>
<feature type="domain" description="OmpA-like" evidence="7">
    <location>
        <begin position="324"/>
        <end position="438"/>
    </location>
</feature>
<keyword evidence="3" id="KW-0998">Cell outer membrane</keyword>
<evidence type="ECO:0000256" key="4">
    <source>
        <dbReference type="PROSITE-ProRule" id="PRU00473"/>
    </source>
</evidence>
<dbReference type="CDD" id="cd07185">
    <property type="entry name" value="OmpA_C-like"/>
    <property type="match status" value="1"/>
</dbReference>
<dbReference type="PANTHER" id="PTHR30329:SF21">
    <property type="entry name" value="LIPOPROTEIN YIAD-RELATED"/>
    <property type="match status" value="1"/>
</dbReference>
<evidence type="ECO:0000256" key="1">
    <source>
        <dbReference type="ARBA" id="ARBA00004442"/>
    </source>
</evidence>
<evidence type="ECO:0000256" key="3">
    <source>
        <dbReference type="ARBA" id="ARBA00023237"/>
    </source>
</evidence>
<dbReference type="InterPro" id="IPR050330">
    <property type="entry name" value="Bact_OuterMem_StrucFunc"/>
</dbReference>
<dbReference type="InterPro" id="IPR006665">
    <property type="entry name" value="OmpA-like"/>
</dbReference>
<dbReference type="SUPFAM" id="SSF103088">
    <property type="entry name" value="OmpA-like"/>
    <property type="match status" value="1"/>
</dbReference>
<proteinExistence type="predicted"/>
<feature type="compositionally biased region" description="Basic and acidic residues" evidence="5">
    <location>
        <begin position="52"/>
        <end position="61"/>
    </location>
</feature>
<reference evidence="8 9" key="1">
    <citation type="submission" date="2018-08" db="EMBL/GenBank/DDBJ databases">
        <title>Mucilaginibacter sp. MYSH2.</title>
        <authorList>
            <person name="Seo T."/>
        </authorList>
    </citation>
    <scope>NUCLEOTIDE SEQUENCE [LARGE SCALE GENOMIC DNA]</scope>
    <source>
        <strain evidence="8 9">MYSH2</strain>
    </source>
</reference>
<protein>
    <submittedName>
        <fullName evidence="8">OmpA family protein</fullName>
    </submittedName>
</protein>
<feature type="compositionally biased region" description="Low complexity" evidence="5">
    <location>
        <begin position="74"/>
        <end position="85"/>
    </location>
</feature>
<evidence type="ECO:0000259" key="7">
    <source>
        <dbReference type="PROSITE" id="PS51123"/>
    </source>
</evidence>
<dbReference type="EMBL" id="QWDC01000001">
    <property type="protein sequence ID" value="RFZ94931.1"/>
    <property type="molecule type" value="Genomic_DNA"/>
</dbReference>
<dbReference type="AlphaFoldDB" id="A0A372NYG2"/>
<dbReference type="Gene3D" id="3.30.1330.60">
    <property type="entry name" value="OmpA-like domain"/>
    <property type="match status" value="1"/>
</dbReference>
<dbReference type="PROSITE" id="PS51123">
    <property type="entry name" value="OMPA_2"/>
    <property type="match status" value="1"/>
</dbReference>
<accession>A0A372NYG2</accession>
<dbReference type="InterPro" id="IPR036737">
    <property type="entry name" value="OmpA-like_sf"/>
</dbReference>
<feature type="signal peptide" evidence="6">
    <location>
        <begin position="1"/>
        <end position="19"/>
    </location>
</feature>
<comment type="subcellular location">
    <subcellularLocation>
        <location evidence="1">Cell outer membrane</location>
    </subcellularLocation>
</comment>
<evidence type="ECO:0000313" key="8">
    <source>
        <dbReference type="EMBL" id="RFZ94931.1"/>
    </source>
</evidence>
<feature type="chain" id="PRO_5016563688" evidence="6">
    <location>
        <begin position="20"/>
        <end position="438"/>
    </location>
</feature>
<comment type="caution">
    <text evidence="8">The sequence shown here is derived from an EMBL/GenBank/DDBJ whole genome shotgun (WGS) entry which is preliminary data.</text>
</comment>